<dbReference type="InterPro" id="IPR029787">
    <property type="entry name" value="Nucleotide_cyclase"/>
</dbReference>
<dbReference type="SMART" id="SM00267">
    <property type="entry name" value="GGDEF"/>
    <property type="match status" value="1"/>
</dbReference>
<dbReference type="CDD" id="cd01949">
    <property type="entry name" value="GGDEF"/>
    <property type="match status" value="1"/>
</dbReference>
<dbReference type="GO" id="GO:0052621">
    <property type="term" value="F:diguanylate cyclase activity"/>
    <property type="evidence" value="ECO:0007669"/>
    <property type="project" value="TreeGrafter"/>
</dbReference>
<dbReference type="SUPFAM" id="SSF55073">
    <property type="entry name" value="Nucleotide cyclase"/>
    <property type="match status" value="1"/>
</dbReference>
<feature type="transmembrane region" description="Helical" evidence="2">
    <location>
        <begin position="24"/>
        <end position="46"/>
    </location>
</feature>
<keyword evidence="2" id="KW-0812">Transmembrane</keyword>
<dbReference type="EMBL" id="SLUO01000011">
    <property type="protein sequence ID" value="TCL56615.1"/>
    <property type="molecule type" value="Genomic_DNA"/>
</dbReference>
<dbReference type="NCBIfam" id="TIGR00254">
    <property type="entry name" value="GGDEF"/>
    <property type="match status" value="1"/>
</dbReference>
<dbReference type="PANTHER" id="PTHR45138:SF9">
    <property type="entry name" value="DIGUANYLATE CYCLASE DGCM-RELATED"/>
    <property type="match status" value="1"/>
</dbReference>
<proteinExistence type="predicted"/>
<feature type="transmembrane region" description="Helical" evidence="2">
    <location>
        <begin position="52"/>
        <end position="72"/>
    </location>
</feature>
<accession>A0A4R1QVK0</accession>
<keyword evidence="1" id="KW-0175">Coiled coil</keyword>
<dbReference type="PANTHER" id="PTHR45138">
    <property type="entry name" value="REGULATORY COMPONENTS OF SENSORY TRANSDUCTION SYSTEM"/>
    <property type="match status" value="1"/>
</dbReference>
<reference evidence="4 5" key="1">
    <citation type="submission" date="2019-03" db="EMBL/GenBank/DDBJ databases">
        <title>Genomic Encyclopedia of Type Strains, Phase IV (KMG-IV): sequencing the most valuable type-strain genomes for metagenomic binning, comparative biology and taxonomic classification.</title>
        <authorList>
            <person name="Goeker M."/>
        </authorList>
    </citation>
    <scope>NUCLEOTIDE SEQUENCE [LARGE SCALE GENOMIC DNA]</scope>
    <source>
        <strain evidence="4 5">DSM 100556</strain>
    </source>
</reference>
<evidence type="ECO:0000256" key="2">
    <source>
        <dbReference type="SAM" id="Phobius"/>
    </source>
</evidence>
<evidence type="ECO:0000313" key="4">
    <source>
        <dbReference type="EMBL" id="TCL56615.1"/>
    </source>
</evidence>
<evidence type="ECO:0000313" key="5">
    <source>
        <dbReference type="Proteomes" id="UP000295718"/>
    </source>
</evidence>
<dbReference type="AlphaFoldDB" id="A0A4R1QVK0"/>
<feature type="coiled-coil region" evidence="1">
    <location>
        <begin position="294"/>
        <end position="321"/>
    </location>
</feature>
<dbReference type="PROSITE" id="PS50887">
    <property type="entry name" value="GGDEF"/>
    <property type="match status" value="1"/>
</dbReference>
<evidence type="ECO:0000259" key="3">
    <source>
        <dbReference type="PROSITE" id="PS50887"/>
    </source>
</evidence>
<comment type="caution">
    <text evidence="4">The sequence shown here is derived from an EMBL/GenBank/DDBJ whole genome shotgun (WGS) entry which is preliminary data.</text>
</comment>
<dbReference type="InterPro" id="IPR000160">
    <property type="entry name" value="GGDEF_dom"/>
</dbReference>
<feature type="transmembrane region" description="Helical" evidence="2">
    <location>
        <begin position="157"/>
        <end position="179"/>
    </location>
</feature>
<keyword evidence="2" id="KW-0472">Membrane</keyword>
<organism evidence="4 5">
    <name type="scientific">Kineothrix alysoides</name>
    <dbReference type="NCBI Taxonomy" id="1469948"/>
    <lineage>
        <taxon>Bacteria</taxon>
        <taxon>Bacillati</taxon>
        <taxon>Bacillota</taxon>
        <taxon>Clostridia</taxon>
        <taxon>Lachnospirales</taxon>
        <taxon>Lachnospiraceae</taxon>
        <taxon>Kineothrix</taxon>
    </lineage>
</organism>
<name>A0A4R1QVK0_9FIRM</name>
<gene>
    <name evidence="4" type="ORF">EDD76_111109</name>
</gene>
<dbReference type="InterPro" id="IPR043128">
    <property type="entry name" value="Rev_trsase/Diguanyl_cyclase"/>
</dbReference>
<dbReference type="InterPro" id="IPR050469">
    <property type="entry name" value="Diguanylate_Cyclase"/>
</dbReference>
<protein>
    <submittedName>
        <fullName evidence="4">Diguanylate cyclase (GGDEF)-like protein</fullName>
    </submittedName>
</protein>
<dbReference type="STRING" id="1469948.GCA_000732725_01596"/>
<sequence length="361" mass="41899">MIHKFAEMLFQDVKSENETKKASIILRLNSIIMCIYFLLLLCTFFVTGDIKPIVLCVPLFCAYAASFYTTYLNRTKMSIIFVHILMGIWIIAFIRGFGWDCGVQHFVFVLLALNFTTSYSKLQWKIITGVALCLFRLALYAYTLQYEPVYLLEMRTYIIFQTINTVFVFIATMTILAVFTEDSQEMEKKLVIYNEKLHRLAAIDPLTGLFNRRSMSEYLEKKERECREGKIDNLSLALGDIDFFKAVNDNYGHECGDIVLRHLASIFIEMAGEKGRVCRWGGEEFLFAFDNVNGDDALILLEELQKRIRKLEMRYMGETIKVTMTFGLSEFDFQKDIEHSINDVDGKLYRGKEAGRNKIVY</sequence>
<feature type="transmembrane region" description="Helical" evidence="2">
    <location>
        <begin position="79"/>
        <end position="97"/>
    </location>
</feature>
<feature type="domain" description="GGDEF" evidence="3">
    <location>
        <begin position="232"/>
        <end position="361"/>
    </location>
</feature>
<evidence type="ECO:0000256" key="1">
    <source>
        <dbReference type="SAM" id="Coils"/>
    </source>
</evidence>
<keyword evidence="5" id="KW-1185">Reference proteome</keyword>
<dbReference type="Gene3D" id="3.30.70.270">
    <property type="match status" value="1"/>
</dbReference>
<keyword evidence="2" id="KW-1133">Transmembrane helix</keyword>
<dbReference type="RefSeq" id="WP_031390311.1">
    <property type="nucleotide sequence ID" value="NZ_JPNB01000001.1"/>
</dbReference>
<dbReference type="Pfam" id="PF00990">
    <property type="entry name" value="GGDEF"/>
    <property type="match status" value="1"/>
</dbReference>
<dbReference type="Proteomes" id="UP000295718">
    <property type="component" value="Unassembled WGS sequence"/>
</dbReference>
<dbReference type="OrthoDB" id="9807794at2"/>
<feature type="transmembrane region" description="Helical" evidence="2">
    <location>
        <begin position="126"/>
        <end position="145"/>
    </location>
</feature>